<comment type="caution">
    <text evidence="1">The sequence shown here is derived from an EMBL/GenBank/DDBJ whole genome shotgun (WGS) entry which is preliminary data.</text>
</comment>
<reference evidence="2" key="1">
    <citation type="journal article" date="2024" name="Proc. Natl. Acad. Sci. U.S.A.">
        <title>Extraordinary preservation of gene collinearity over three hundred million years revealed in homosporous lycophytes.</title>
        <authorList>
            <person name="Li C."/>
            <person name="Wickell D."/>
            <person name="Kuo L.Y."/>
            <person name="Chen X."/>
            <person name="Nie B."/>
            <person name="Liao X."/>
            <person name="Peng D."/>
            <person name="Ji J."/>
            <person name="Jenkins J."/>
            <person name="Williams M."/>
            <person name="Shu S."/>
            <person name="Plott C."/>
            <person name="Barry K."/>
            <person name="Rajasekar S."/>
            <person name="Grimwood J."/>
            <person name="Han X."/>
            <person name="Sun S."/>
            <person name="Hou Z."/>
            <person name="He W."/>
            <person name="Dai G."/>
            <person name="Sun C."/>
            <person name="Schmutz J."/>
            <person name="Leebens-Mack J.H."/>
            <person name="Li F.W."/>
            <person name="Wang L."/>
        </authorList>
    </citation>
    <scope>NUCLEOTIDE SEQUENCE [LARGE SCALE GENOMIC DNA]</scope>
    <source>
        <strain evidence="2">cv. PW_Plant_1</strain>
    </source>
</reference>
<evidence type="ECO:0000313" key="2">
    <source>
        <dbReference type="Proteomes" id="UP001162992"/>
    </source>
</evidence>
<gene>
    <name evidence="1" type="ORF">O6H91_08G014800</name>
</gene>
<name>A0ACC2CV86_DIPCM</name>
<dbReference type="EMBL" id="CM055099">
    <property type="protein sequence ID" value="KAJ7545883.1"/>
    <property type="molecule type" value="Genomic_DNA"/>
</dbReference>
<dbReference type="Proteomes" id="UP001162992">
    <property type="component" value="Chromosome 8"/>
</dbReference>
<proteinExistence type="predicted"/>
<protein>
    <submittedName>
        <fullName evidence="1">Uncharacterized protein</fullName>
    </submittedName>
</protein>
<accession>A0ACC2CV86</accession>
<organism evidence="1 2">
    <name type="scientific">Diphasiastrum complanatum</name>
    <name type="common">Issler's clubmoss</name>
    <name type="synonym">Lycopodium complanatum</name>
    <dbReference type="NCBI Taxonomy" id="34168"/>
    <lineage>
        <taxon>Eukaryota</taxon>
        <taxon>Viridiplantae</taxon>
        <taxon>Streptophyta</taxon>
        <taxon>Embryophyta</taxon>
        <taxon>Tracheophyta</taxon>
        <taxon>Lycopodiopsida</taxon>
        <taxon>Lycopodiales</taxon>
        <taxon>Lycopodiaceae</taxon>
        <taxon>Lycopodioideae</taxon>
        <taxon>Diphasiastrum</taxon>
    </lineage>
</organism>
<evidence type="ECO:0000313" key="1">
    <source>
        <dbReference type="EMBL" id="KAJ7545883.1"/>
    </source>
</evidence>
<keyword evidence="2" id="KW-1185">Reference proteome</keyword>
<sequence>MQKVGNFGTGMGMLELNFSNCTQNRSLVAMYAGAAAVDMGVHVAESRQLTAYKASKKLGWCRIEAIQSIVISGDNGIHNKKKRKGSKGINGLNDGGMLSIDYGKASSRISTSFSSKKLKCFVGFSWHLCCYDEKATSHSEAHIDSNEEPFAEKIVSTSAAHTQKLQSQKENNNGKAGFYNIGSSHDNESGNRLEGIDYSFHDSNDNHDRSLDINSNRGAGACVDGYKVPKVLDEDEGSPRFGLQGRKCSSYISQVTPVISPEEGNGTQEVQLAEKGRVHQDVSERRCENQLHNEDCNTNSGVCDQKTGSGLLSLGYSTSSGEPVYEVLEVSLRGCITKKEISRRQLLKTSGLRLRDIRSVDPSLWITNSVPALLVRDHVILLNLGSLRAIATRESVLIFDHKSIGAQTFLEALRQRLTSENSGNHAMPFELEFLHGSMGQAVEAALISRTQRLEQTLMQIEPQVVSLLQILPNRLTADVLEELRISKQALVELSAKAGSLRQMLLELLEHPHDIRRMTIIGRTCHIRKEDGKTECFIPLDKQVAEDEEEEIEMLLENYLQRCESCHGQAQKLLDSAKEMEDSISVNLSARRLEVSRLELLLQVGTFCTALGALVAGIFGMNLRSYLEEHVFAFWITSAGILFGGLALFILMYTYLKQRRIL</sequence>